<dbReference type="PANTHER" id="PTHR47637:SF1">
    <property type="entry name" value="CHAPERONE SURA"/>
    <property type="match status" value="1"/>
</dbReference>
<feature type="domain" description="PpiC" evidence="11">
    <location>
        <begin position="178"/>
        <end position="276"/>
    </location>
</feature>
<dbReference type="GO" id="GO:0003755">
    <property type="term" value="F:peptidyl-prolyl cis-trans isomerase activity"/>
    <property type="evidence" value="ECO:0007669"/>
    <property type="project" value="UniProtKB-KW"/>
</dbReference>
<dbReference type="InterPro" id="IPR050280">
    <property type="entry name" value="OMP_Chaperone_SurA"/>
</dbReference>
<dbReference type="PROSITE" id="PS50198">
    <property type="entry name" value="PPIC_PPIASE_2"/>
    <property type="match status" value="1"/>
</dbReference>
<evidence type="ECO:0000313" key="13">
    <source>
        <dbReference type="Proteomes" id="UP000075787"/>
    </source>
</evidence>
<dbReference type="GeneID" id="97241715"/>
<evidence type="ECO:0000256" key="3">
    <source>
        <dbReference type="ARBA" id="ARBA00022764"/>
    </source>
</evidence>
<feature type="chain" id="PRO_5007836709" description="Parvulin-like PPIase" evidence="10">
    <location>
        <begin position="20"/>
        <end position="426"/>
    </location>
</feature>
<name>A0A162KS65_9PROT</name>
<dbReference type="InterPro" id="IPR015391">
    <property type="entry name" value="SurA_N"/>
</dbReference>
<evidence type="ECO:0000256" key="4">
    <source>
        <dbReference type="ARBA" id="ARBA00023110"/>
    </source>
</evidence>
<evidence type="ECO:0000256" key="5">
    <source>
        <dbReference type="ARBA" id="ARBA00023186"/>
    </source>
</evidence>
<dbReference type="Pfam" id="PF00639">
    <property type="entry name" value="Rotamase"/>
    <property type="match status" value="1"/>
</dbReference>
<dbReference type="PANTHER" id="PTHR47637">
    <property type="entry name" value="CHAPERONE SURA"/>
    <property type="match status" value="1"/>
</dbReference>
<dbReference type="InterPro" id="IPR000297">
    <property type="entry name" value="PPIase_PpiC"/>
</dbReference>
<evidence type="ECO:0000256" key="6">
    <source>
        <dbReference type="ARBA" id="ARBA00023235"/>
    </source>
</evidence>
<reference evidence="12 13" key="1">
    <citation type="submission" date="2015-12" db="EMBL/GenBank/DDBJ databases">
        <title>Genome sequence of Tistrella mobilis MCCC 1A02139.</title>
        <authorList>
            <person name="Lu L."/>
            <person name="Lai Q."/>
            <person name="Shao Z."/>
            <person name="Qian P."/>
        </authorList>
    </citation>
    <scope>NUCLEOTIDE SEQUENCE [LARGE SCALE GENOMIC DNA]</scope>
    <source>
        <strain evidence="12 13">MCCC 1A02139</strain>
    </source>
</reference>
<dbReference type="SUPFAM" id="SSF54534">
    <property type="entry name" value="FKBP-like"/>
    <property type="match status" value="2"/>
</dbReference>
<keyword evidence="5" id="KW-0143">Chaperone</keyword>
<dbReference type="SUPFAM" id="SSF109998">
    <property type="entry name" value="Triger factor/SurA peptide-binding domain-like"/>
    <property type="match status" value="1"/>
</dbReference>
<dbReference type="RefSeq" id="WP_062765209.1">
    <property type="nucleotide sequence ID" value="NZ_CP121027.1"/>
</dbReference>
<evidence type="ECO:0000256" key="1">
    <source>
        <dbReference type="ARBA" id="ARBA00018370"/>
    </source>
</evidence>
<dbReference type="Gene3D" id="1.10.4030.10">
    <property type="entry name" value="Porin chaperone SurA, peptide-binding domain"/>
    <property type="match status" value="1"/>
</dbReference>
<keyword evidence="2 10" id="KW-0732">Signal</keyword>
<dbReference type="Gene3D" id="3.10.50.40">
    <property type="match status" value="2"/>
</dbReference>
<dbReference type="InterPro" id="IPR046357">
    <property type="entry name" value="PPIase_dom_sf"/>
</dbReference>
<sequence length="426" mass="45783">MKPLRILLLAAFAGTTALCGVVATGPGTALAQTAGRVAAVVNDDIVSVFDLTARMDMVVKTSRLPDDQQTRQRLAPQILRQLIDERLQLQAARRLGLNVTADELSRAEAQIETRNNFAPGTLEQGLRAQGIVPSTVIDRLRSEIAWEKVVAREVRPRIVVGEDEINAVLDRIRANAGQTEYRVLEIVLSVPDPQREAEVRQNAERLLEQLKAGAPFSALAREFSDGVTAQQSGDVGWVLPGQLAPEIDAFLANAQAGTVSTPIRTPEGYHIVAVADTRKVTGGDASQIEIALKQIALETGDDPAAQRAATERLQAATADLSSCEAVDGIARDLGADPTTDLGRLKVGDLAPALRQAVINLGPGEVSGPITGGGMVRVFVVCDRSGDIAGLPDRDTIREALIRQRLDTMAQRHLHDLRRQAFIDVRV</sequence>
<keyword evidence="3" id="KW-0574">Periplasm</keyword>
<evidence type="ECO:0000259" key="11">
    <source>
        <dbReference type="PROSITE" id="PS50198"/>
    </source>
</evidence>
<accession>A0A162KS65</accession>
<evidence type="ECO:0000256" key="2">
    <source>
        <dbReference type="ARBA" id="ARBA00022729"/>
    </source>
</evidence>
<evidence type="ECO:0000256" key="8">
    <source>
        <dbReference type="ARBA" id="ARBA00031484"/>
    </source>
</evidence>
<evidence type="ECO:0000256" key="10">
    <source>
        <dbReference type="SAM" id="SignalP"/>
    </source>
</evidence>
<dbReference type="Pfam" id="PF09312">
    <property type="entry name" value="SurA_N"/>
    <property type="match status" value="1"/>
</dbReference>
<evidence type="ECO:0000313" key="12">
    <source>
        <dbReference type="EMBL" id="KYO51977.1"/>
    </source>
</evidence>
<feature type="signal peptide" evidence="10">
    <location>
        <begin position="1"/>
        <end position="19"/>
    </location>
</feature>
<dbReference type="AlphaFoldDB" id="A0A162KS65"/>
<gene>
    <name evidence="12" type="ORF">AUP44_07160</name>
</gene>
<organism evidence="12 13">
    <name type="scientific">Tistrella mobilis</name>
    <dbReference type="NCBI Taxonomy" id="171437"/>
    <lineage>
        <taxon>Bacteria</taxon>
        <taxon>Pseudomonadati</taxon>
        <taxon>Pseudomonadota</taxon>
        <taxon>Alphaproteobacteria</taxon>
        <taxon>Geminicoccales</taxon>
        <taxon>Geminicoccaceae</taxon>
        <taxon>Tistrella</taxon>
    </lineage>
</organism>
<evidence type="ECO:0000256" key="7">
    <source>
        <dbReference type="ARBA" id="ARBA00030642"/>
    </source>
</evidence>
<keyword evidence="6 9" id="KW-0413">Isomerase</keyword>
<dbReference type="Proteomes" id="UP000075787">
    <property type="component" value="Unassembled WGS sequence"/>
</dbReference>
<comment type="caution">
    <text evidence="12">The sequence shown here is derived from an EMBL/GenBank/DDBJ whole genome shotgun (WGS) entry which is preliminary data.</text>
</comment>
<dbReference type="InterPro" id="IPR027304">
    <property type="entry name" value="Trigger_fact/SurA_dom_sf"/>
</dbReference>
<dbReference type="EMBL" id="LPZR01000164">
    <property type="protein sequence ID" value="KYO51977.1"/>
    <property type="molecule type" value="Genomic_DNA"/>
</dbReference>
<proteinExistence type="predicted"/>
<keyword evidence="4 9" id="KW-0697">Rotamase</keyword>
<evidence type="ECO:0000256" key="9">
    <source>
        <dbReference type="PROSITE-ProRule" id="PRU00278"/>
    </source>
</evidence>
<protein>
    <recommendedName>
        <fullName evidence="1">Parvulin-like PPIase</fullName>
    </recommendedName>
    <alternativeName>
        <fullName evidence="7">Peptidyl-prolyl cis-trans isomerase plp</fullName>
    </alternativeName>
    <alternativeName>
        <fullName evidence="8">Rotamase plp</fullName>
    </alternativeName>
</protein>